<dbReference type="EMBL" id="MHHR01000033">
    <property type="protein sequence ID" value="OGY33085.1"/>
    <property type="molecule type" value="Genomic_DNA"/>
</dbReference>
<sequence length="440" mass="47337">MTVIMVMMIGIMFTSISGVINLQYRQGGLAAQDETAFQIAEAGLNFARWRLAHNPTDFSAAEHELADQLQGALGTYSLTFTAPQNGSTVVTITSVGHTANSPTREVTLTATYGIPSLAKYVFVTNEDVWYDEEIHGQVHSNGGIRMDGVSDGVMMSAKSTYVCQTSHGCANETKPGIWGDGSDSALWQFPVPSIDYSGLTVDLLDMQAAAVAAGTYYGPSGALGYHVVFNTDNTYSVFIVTATTTAMSSYAPDTGWQTVSHDIATEAFLTSAAVPDNGVIYVEDTLWVNGNIRSHVTVAAGRFPDTPSTNADIILNGSITYDGVYDGTRTFGAIAQKNILIPYSAAPDNLELDGAYLAQHGRFGRRYYSSGTYTLRTSMNLRGMIASNWTPVTTWVNESGTVISGYQTGASTYDSNLLYGPPPFFPTSGEYQFLSWGETQ</sequence>
<gene>
    <name evidence="1" type="ORF">A3D99_01350</name>
</gene>
<organism evidence="1 2">
    <name type="scientific">Candidatus Andersenbacteria bacterium RIFCSPHIGHO2_12_FULL_45_11</name>
    <dbReference type="NCBI Taxonomy" id="1797281"/>
    <lineage>
        <taxon>Bacteria</taxon>
        <taxon>Candidatus Anderseniibacteriota</taxon>
    </lineage>
</organism>
<accession>A0A1G1WZB9</accession>
<evidence type="ECO:0000313" key="1">
    <source>
        <dbReference type="EMBL" id="OGY33085.1"/>
    </source>
</evidence>
<protein>
    <recommendedName>
        <fullName evidence="3">Type 4 fimbrial biogenesis protein PilX N-terminal domain-containing protein</fullName>
    </recommendedName>
</protein>
<name>A0A1G1WZB9_9BACT</name>
<reference evidence="1 2" key="1">
    <citation type="journal article" date="2016" name="Nat. Commun.">
        <title>Thousands of microbial genomes shed light on interconnected biogeochemical processes in an aquifer system.</title>
        <authorList>
            <person name="Anantharaman K."/>
            <person name="Brown C.T."/>
            <person name="Hug L.A."/>
            <person name="Sharon I."/>
            <person name="Castelle C.J."/>
            <person name="Probst A.J."/>
            <person name="Thomas B.C."/>
            <person name="Singh A."/>
            <person name="Wilkins M.J."/>
            <person name="Karaoz U."/>
            <person name="Brodie E.L."/>
            <person name="Williams K.H."/>
            <person name="Hubbard S.S."/>
            <person name="Banfield J.F."/>
        </authorList>
    </citation>
    <scope>NUCLEOTIDE SEQUENCE [LARGE SCALE GENOMIC DNA]</scope>
</reference>
<evidence type="ECO:0008006" key="3">
    <source>
        <dbReference type="Google" id="ProtNLM"/>
    </source>
</evidence>
<proteinExistence type="predicted"/>
<comment type="caution">
    <text evidence="1">The sequence shown here is derived from an EMBL/GenBank/DDBJ whole genome shotgun (WGS) entry which is preliminary data.</text>
</comment>
<evidence type="ECO:0000313" key="2">
    <source>
        <dbReference type="Proteomes" id="UP000177528"/>
    </source>
</evidence>
<dbReference type="AlphaFoldDB" id="A0A1G1WZB9"/>
<dbReference type="Proteomes" id="UP000177528">
    <property type="component" value="Unassembled WGS sequence"/>
</dbReference>